<dbReference type="PANTHER" id="PTHR33332">
    <property type="entry name" value="REVERSE TRANSCRIPTASE DOMAIN-CONTAINING PROTEIN"/>
    <property type="match status" value="1"/>
</dbReference>
<gene>
    <name evidence="1" type="ORF">CAPTEDRAFT_37685</name>
</gene>
<name>R7TAJ9_CAPTE</name>
<dbReference type="OrthoDB" id="6152726at2759"/>
<feature type="non-terminal residue" evidence="1">
    <location>
        <position position="122"/>
    </location>
</feature>
<dbReference type="HOGENOM" id="CLU_000680_22_2_1"/>
<sequence length="122" mass="14116">MAFNPSKCKVLTITKSHFPVSFIYDLDGNVLERVCEFRDLGVVVNKNLSFTLYIECIVLKANRVSGIIKRTFGYSVPQYVKLKLFTTLVRPILENCSQVWSPSFKKDIYFIESTQRSMTKYV</sequence>
<dbReference type="OMA" id="IQAATEW"/>
<organism evidence="1">
    <name type="scientific">Capitella teleta</name>
    <name type="common">Polychaete worm</name>
    <dbReference type="NCBI Taxonomy" id="283909"/>
    <lineage>
        <taxon>Eukaryota</taxon>
        <taxon>Metazoa</taxon>
        <taxon>Spiralia</taxon>
        <taxon>Lophotrochozoa</taxon>
        <taxon>Annelida</taxon>
        <taxon>Polychaeta</taxon>
        <taxon>Sedentaria</taxon>
        <taxon>Scolecida</taxon>
        <taxon>Capitellidae</taxon>
        <taxon>Capitella</taxon>
    </lineage>
</organism>
<accession>R7TAJ9</accession>
<protein>
    <submittedName>
        <fullName evidence="1 2">Uncharacterized protein</fullName>
    </submittedName>
</protein>
<reference evidence="3" key="1">
    <citation type="submission" date="2012-12" db="EMBL/GenBank/DDBJ databases">
        <authorList>
            <person name="Hellsten U."/>
            <person name="Grimwood J."/>
            <person name="Chapman J.A."/>
            <person name="Shapiro H."/>
            <person name="Aerts A."/>
            <person name="Otillar R.P."/>
            <person name="Terry A.Y."/>
            <person name="Boore J.L."/>
            <person name="Simakov O."/>
            <person name="Marletaz F."/>
            <person name="Cho S.-J."/>
            <person name="Edsinger-Gonzales E."/>
            <person name="Havlak P."/>
            <person name="Kuo D.-H."/>
            <person name="Larsson T."/>
            <person name="Lv J."/>
            <person name="Arendt D."/>
            <person name="Savage R."/>
            <person name="Osoegawa K."/>
            <person name="de Jong P."/>
            <person name="Lindberg D.R."/>
            <person name="Seaver E.C."/>
            <person name="Weisblat D.A."/>
            <person name="Putnam N.H."/>
            <person name="Grigoriev I.V."/>
            <person name="Rokhsar D.S."/>
        </authorList>
    </citation>
    <scope>NUCLEOTIDE SEQUENCE</scope>
    <source>
        <strain evidence="3">I ESC-2004</strain>
    </source>
</reference>
<evidence type="ECO:0000313" key="1">
    <source>
        <dbReference type="EMBL" id="ELT88507.1"/>
    </source>
</evidence>
<evidence type="ECO:0000313" key="3">
    <source>
        <dbReference type="Proteomes" id="UP000014760"/>
    </source>
</evidence>
<dbReference type="EMBL" id="KB311823">
    <property type="protein sequence ID" value="ELT88507.1"/>
    <property type="molecule type" value="Genomic_DNA"/>
</dbReference>
<dbReference type="Proteomes" id="UP000014760">
    <property type="component" value="Unassembled WGS sequence"/>
</dbReference>
<evidence type="ECO:0000313" key="2">
    <source>
        <dbReference type="EnsemblMetazoa" id="CapteP37685"/>
    </source>
</evidence>
<dbReference type="EnsemblMetazoa" id="CapteT37685">
    <property type="protein sequence ID" value="CapteP37685"/>
    <property type="gene ID" value="CapteG37685"/>
</dbReference>
<reference evidence="2" key="3">
    <citation type="submission" date="2015-06" db="UniProtKB">
        <authorList>
            <consortium name="EnsemblMetazoa"/>
        </authorList>
    </citation>
    <scope>IDENTIFICATION</scope>
</reference>
<dbReference type="AlphaFoldDB" id="R7TAJ9"/>
<dbReference type="EMBL" id="AMQN01015343">
    <property type="status" value="NOT_ANNOTATED_CDS"/>
    <property type="molecule type" value="Genomic_DNA"/>
</dbReference>
<proteinExistence type="predicted"/>
<reference evidence="1 3" key="2">
    <citation type="journal article" date="2013" name="Nature">
        <title>Insights into bilaterian evolution from three spiralian genomes.</title>
        <authorList>
            <person name="Simakov O."/>
            <person name="Marletaz F."/>
            <person name="Cho S.J."/>
            <person name="Edsinger-Gonzales E."/>
            <person name="Havlak P."/>
            <person name="Hellsten U."/>
            <person name="Kuo D.H."/>
            <person name="Larsson T."/>
            <person name="Lv J."/>
            <person name="Arendt D."/>
            <person name="Savage R."/>
            <person name="Osoegawa K."/>
            <person name="de Jong P."/>
            <person name="Grimwood J."/>
            <person name="Chapman J.A."/>
            <person name="Shapiro H."/>
            <person name="Aerts A."/>
            <person name="Otillar R.P."/>
            <person name="Terry A.Y."/>
            <person name="Boore J.L."/>
            <person name="Grigoriev I.V."/>
            <person name="Lindberg D.R."/>
            <person name="Seaver E.C."/>
            <person name="Weisblat D.A."/>
            <person name="Putnam N.H."/>
            <person name="Rokhsar D.S."/>
        </authorList>
    </citation>
    <scope>NUCLEOTIDE SEQUENCE</scope>
    <source>
        <strain evidence="1 3">I ESC-2004</strain>
    </source>
</reference>
<keyword evidence="3" id="KW-1185">Reference proteome</keyword>